<keyword evidence="2" id="KW-1185">Reference proteome</keyword>
<gene>
    <name evidence="1" type="ORF">B0T18DRAFT_445771</name>
</gene>
<reference evidence="1" key="1">
    <citation type="submission" date="2023-06" db="EMBL/GenBank/DDBJ databases">
        <title>Genome-scale phylogeny and comparative genomics of the fungal order Sordariales.</title>
        <authorList>
            <consortium name="Lawrence Berkeley National Laboratory"/>
            <person name="Hensen N."/>
            <person name="Bonometti L."/>
            <person name="Westerberg I."/>
            <person name="Brannstrom I.O."/>
            <person name="Guillou S."/>
            <person name="Cros-Aarteil S."/>
            <person name="Calhoun S."/>
            <person name="Haridas S."/>
            <person name="Kuo A."/>
            <person name="Mondo S."/>
            <person name="Pangilinan J."/>
            <person name="Riley R."/>
            <person name="LaButti K."/>
            <person name="Andreopoulos B."/>
            <person name="Lipzen A."/>
            <person name="Chen C."/>
            <person name="Yanf M."/>
            <person name="Daum C."/>
            <person name="Ng V."/>
            <person name="Clum A."/>
            <person name="Steindorff A."/>
            <person name="Ohm R."/>
            <person name="Martin F."/>
            <person name="Silar P."/>
            <person name="Natvig D."/>
            <person name="Lalanne C."/>
            <person name="Gautier V."/>
            <person name="Ament-velasquez S.L."/>
            <person name="Kruys A."/>
            <person name="Hutchinson M.I."/>
            <person name="Powell A.J."/>
            <person name="Barry K."/>
            <person name="Miller A.N."/>
            <person name="Grigoriev I.V."/>
            <person name="Debuchy R."/>
            <person name="Gladieux P."/>
            <person name="Thoren M.H."/>
            <person name="Johannesson H."/>
        </authorList>
    </citation>
    <scope>NUCLEOTIDE SEQUENCE</scope>
    <source>
        <strain evidence="1">SMH3187-1</strain>
    </source>
</reference>
<name>A0AA40F2K4_9PEZI</name>
<evidence type="ECO:0000313" key="1">
    <source>
        <dbReference type="EMBL" id="KAK0750049.1"/>
    </source>
</evidence>
<dbReference type="AlphaFoldDB" id="A0AA40F2K4"/>
<organism evidence="1 2">
    <name type="scientific">Schizothecium vesticola</name>
    <dbReference type="NCBI Taxonomy" id="314040"/>
    <lineage>
        <taxon>Eukaryota</taxon>
        <taxon>Fungi</taxon>
        <taxon>Dikarya</taxon>
        <taxon>Ascomycota</taxon>
        <taxon>Pezizomycotina</taxon>
        <taxon>Sordariomycetes</taxon>
        <taxon>Sordariomycetidae</taxon>
        <taxon>Sordariales</taxon>
        <taxon>Schizotheciaceae</taxon>
        <taxon>Schizothecium</taxon>
    </lineage>
</organism>
<dbReference type="EMBL" id="JAUKUD010000003">
    <property type="protein sequence ID" value="KAK0750049.1"/>
    <property type="molecule type" value="Genomic_DNA"/>
</dbReference>
<dbReference type="Proteomes" id="UP001172155">
    <property type="component" value="Unassembled WGS sequence"/>
</dbReference>
<protein>
    <submittedName>
        <fullName evidence="1">Uncharacterized protein</fullName>
    </submittedName>
</protein>
<comment type="caution">
    <text evidence="1">The sequence shown here is derived from an EMBL/GenBank/DDBJ whole genome shotgun (WGS) entry which is preliminary data.</text>
</comment>
<evidence type="ECO:0000313" key="2">
    <source>
        <dbReference type="Proteomes" id="UP001172155"/>
    </source>
</evidence>
<accession>A0AA40F2K4</accession>
<proteinExistence type="predicted"/>
<sequence>MAAEAYKKHQKDSGRHEVETFLSMKLAGDLARPFGQSTGRGFSFTRFRIDHGYRTIVMRQQDAFAPYIGADYTVSLRTLYEIGRLVTHADPICGHLRWEEEYPFLVPNLLNLGLDMDQRFGEEETRRIPAFSLPMTPDIECAPLMEEETVNIHPRLRCTLLHKTGCICRDSVAFGSLYEILSTLLYRLRRRHGA</sequence>